<sequence>MTEAKIQHYVPRFLLKNFGFGKKSQVWVYDKKDGRSFQTNAKNVACENRFYDFDLDGQKLSLESGLSQIESKTKPVIEQILRDDSVAGIGAKGRDILALFLAIQLTRTKALREQWAEFPRMLREKFEAMEVQVAPGSQAESLIQDLPENQIKINITRIILKASTTFGPYFSNKIWFLAKTTKSDPFILGDNPISLQNHIDMEPYGNLGLAVRGIEIYLPLSSTRVLVMWCPSLANDIQAAADKIRRLPQNAVNAHLKNPAGILEMDSALQSGGTLAYEKMSVMNLNSLQVYHSERYLFSSKNDFALADKMIGDHPQIRSGQRPSVN</sequence>
<dbReference type="EMBL" id="CAADEY010000052">
    <property type="protein sequence ID" value="VFJ56218.1"/>
    <property type="molecule type" value="Genomic_DNA"/>
</dbReference>
<protein>
    <recommendedName>
        <fullName evidence="2">DUF4238 domain-containing protein</fullName>
    </recommendedName>
</protein>
<dbReference type="AlphaFoldDB" id="A0A450SQD7"/>
<reference evidence="1" key="1">
    <citation type="submission" date="2019-02" db="EMBL/GenBank/DDBJ databases">
        <authorList>
            <person name="Gruber-Vodicka R. H."/>
            <person name="Seah K. B. B."/>
        </authorList>
    </citation>
    <scope>NUCLEOTIDE SEQUENCE</scope>
    <source>
        <strain evidence="1">BECK_DK161</strain>
    </source>
</reference>
<organism evidence="1">
    <name type="scientific">Candidatus Kentrum sp. DK</name>
    <dbReference type="NCBI Taxonomy" id="2126562"/>
    <lineage>
        <taxon>Bacteria</taxon>
        <taxon>Pseudomonadati</taxon>
        <taxon>Pseudomonadota</taxon>
        <taxon>Gammaproteobacteria</taxon>
        <taxon>Candidatus Kentrum</taxon>
    </lineage>
</organism>
<accession>A0A450SQD7</accession>
<name>A0A450SQD7_9GAMM</name>
<dbReference type="InterPro" id="IPR025332">
    <property type="entry name" value="DUF4238"/>
</dbReference>
<gene>
    <name evidence="1" type="ORF">BECKDK2373C_GA0170839_105232</name>
</gene>
<evidence type="ECO:0000313" key="1">
    <source>
        <dbReference type="EMBL" id="VFJ56218.1"/>
    </source>
</evidence>
<evidence type="ECO:0008006" key="2">
    <source>
        <dbReference type="Google" id="ProtNLM"/>
    </source>
</evidence>
<dbReference type="Pfam" id="PF14022">
    <property type="entry name" value="DUF4238"/>
    <property type="match status" value="1"/>
</dbReference>
<proteinExistence type="predicted"/>